<accession>A0ABU5JJI8</accession>
<proteinExistence type="predicted"/>
<feature type="region of interest" description="Disordered" evidence="1">
    <location>
        <begin position="312"/>
        <end position="334"/>
    </location>
</feature>
<protein>
    <submittedName>
        <fullName evidence="2">Uncharacterized protein</fullName>
    </submittedName>
</protein>
<evidence type="ECO:0000313" key="2">
    <source>
        <dbReference type="EMBL" id="MDZ5492793.1"/>
    </source>
</evidence>
<dbReference type="EMBL" id="JAXOTQ010000036">
    <property type="protein sequence ID" value="MDZ5492793.1"/>
    <property type="molecule type" value="Genomic_DNA"/>
</dbReference>
<organism evidence="2 3">
    <name type="scientific">Micromonospora sicca</name>
    <dbReference type="NCBI Taxonomy" id="2202420"/>
    <lineage>
        <taxon>Bacteria</taxon>
        <taxon>Bacillati</taxon>
        <taxon>Actinomycetota</taxon>
        <taxon>Actinomycetes</taxon>
        <taxon>Micromonosporales</taxon>
        <taxon>Micromonosporaceae</taxon>
        <taxon>Micromonospora</taxon>
    </lineage>
</organism>
<dbReference type="RefSeq" id="WP_322442489.1">
    <property type="nucleotide sequence ID" value="NZ_JAXOTQ010000036.1"/>
</dbReference>
<evidence type="ECO:0000313" key="3">
    <source>
        <dbReference type="Proteomes" id="UP001290101"/>
    </source>
</evidence>
<keyword evidence="3" id="KW-1185">Reference proteome</keyword>
<name>A0ABU5JJI8_9ACTN</name>
<evidence type="ECO:0000256" key="1">
    <source>
        <dbReference type="SAM" id="MobiDB-lite"/>
    </source>
</evidence>
<dbReference type="Proteomes" id="UP001290101">
    <property type="component" value="Unassembled WGS sequence"/>
</dbReference>
<reference evidence="2 3" key="1">
    <citation type="submission" date="2023-12" db="EMBL/GenBank/DDBJ databases">
        <title>Micromonospora sp. nov., isolated from Atacama Desert.</title>
        <authorList>
            <person name="Carro L."/>
            <person name="Golinska P."/>
            <person name="Klenk H.-P."/>
            <person name="Goodfellow M."/>
        </authorList>
    </citation>
    <scope>NUCLEOTIDE SEQUENCE [LARGE SCALE GENOMIC DNA]</scope>
    <source>
        <strain evidence="2 3">4G53</strain>
    </source>
</reference>
<sequence>MDGELVYEIARYSPRGEEERLLERVQVLRRGEMLWRLSADGLEVPCPGSDVAVLISADLTLSEVHPNEVTRVQATQESLRHLPLALSAPGGGEVVDRSLWSDGMWEKHIEEAESAQERGMHRVLYVNGARWPIFSTSEGERFLPEDPDWWGTEPLLSPRWGELSFTETASMTSGTDRTTIGLVTSGVVACTTRFDESEPDDVDLARRGDDAVAFVDWLLDGSLSTNFFGSPVGEELLAQLFVEASTGGHNGEAVPGSRLVEVDQENPIFGCYDSSEWTLQLALEPPMVDAILDVLADRSPRIAEIVEAARNPESPAGRARKAWLKQWEQDREPA</sequence>
<gene>
    <name evidence="2" type="ORF">U2F25_25545</name>
</gene>
<comment type="caution">
    <text evidence="2">The sequence shown here is derived from an EMBL/GenBank/DDBJ whole genome shotgun (WGS) entry which is preliminary data.</text>
</comment>